<protein>
    <submittedName>
        <fullName evidence="1">Uncharacterized protein</fullName>
    </submittedName>
</protein>
<sequence>MVVWTKERLDKLSREERASLYQNALNAGGTAGEELVKLIETSGLPYVNPTCPSDNSPTTRAIDDMIATEEVRQAIFQAAEQGLPALAGFDPLLQKALGADYGKHNMTTATAGDRVAQLMRSRGYREVGMRPLPKGCVARSAMLWAK</sequence>
<organism evidence="1">
    <name type="scientific">uncultured Alphaproteobacteria bacterium</name>
    <dbReference type="NCBI Taxonomy" id="91750"/>
    <lineage>
        <taxon>Bacteria</taxon>
        <taxon>Pseudomonadati</taxon>
        <taxon>Pseudomonadota</taxon>
        <taxon>Alphaproteobacteria</taxon>
        <taxon>environmental samples</taxon>
    </lineage>
</organism>
<name>A0A212JZY5_9PROT</name>
<reference evidence="1" key="1">
    <citation type="submission" date="2016-04" db="EMBL/GenBank/DDBJ databases">
        <authorList>
            <person name="Evans L.H."/>
            <person name="Alamgir A."/>
            <person name="Owens N."/>
            <person name="Weber N.D."/>
            <person name="Virtaneva K."/>
            <person name="Barbian K."/>
            <person name="Babar A."/>
            <person name="Rosenke K."/>
        </authorList>
    </citation>
    <scope>NUCLEOTIDE SEQUENCE</scope>
    <source>
        <strain evidence="1">86</strain>
    </source>
</reference>
<proteinExistence type="predicted"/>
<accession>A0A212JZY5</accession>
<evidence type="ECO:0000313" key="1">
    <source>
        <dbReference type="EMBL" id="SBW05021.1"/>
    </source>
</evidence>
<dbReference type="AlphaFoldDB" id="A0A212JZY5"/>
<gene>
    <name evidence="1" type="ORF">KL86APRO_11929</name>
</gene>
<dbReference type="EMBL" id="FLUO01000001">
    <property type="protein sequence ID" value="SBW05021.1"/>
    <property type="molecule type" value="Genomic_DNA"/>
</dbReference>